<dbReference type="InterPro" id="IPR024862">
    <property type="entry name" value="TRPV"/>
</dbReference>
<evidence type="ECO:0000256" key="2">
    <source>
        <dbReference type="SAM" id="Coils"/>
    </source>
</evidence>
<feature type="transmembrane region" description="Helical" evidence="3">
    <location>
        <begin position="1223"/>
        <end position="1245"/>
    </location>
</feature>
<accession>A0A2I1GGI2</accession>
<name>A0A2I1GGI2_9GLOM</name>
<dbReference type="EMBL" id="LLXI01000405">
    <property type="protein sequence ID" value="PKY45740.1"/>
    <property type="molecule type" value="Genomic_DNA"/>
</dbReference>
<evidence type="ECO:0000313" key="4">
    <source>
        <dbReference type="EMBL" id="PKY45740.1"/>
    </source>
</evidence>
<dbReference type="PANTHER" id="PTHR10582">
    <property type="entry name" value="TRANSIENT RECEPTOR POTENTIAL ION CHANNEL PROTEIN"/>
    <property type="match status" value="1"/>
</dbReference>
<reference evidence="4 5" key="1">
    <citation type="submission" date="2015-10" db="EMBL/GenBank/DDBJ databases">
        <title>Genome analyses suggest a sexual origin of heterokaryosis in a supposedly ancient asexual fungus.</title>
        <authorList>
            <person name="Ropars J."/>
            <person name="Sedzielewska K."/>
            <person name="Noel J."/>
            <person name="Charron P."/>
            <person name="Farinelli L."/>
            <person name="Marton T."/>
            <person name="Kruger M."/>
            <person name="Pelin A."/>
            <person name="Brachmann A."/>
            <person name="Corradi N."/>
        </authorList>
    </citation>
    <scope>NUCLEOTIDE SEQUENCE [LARGE SCALE GENOMIC DNA]</scope>
    <source>
        <strain evidence="4 5">A4</strain>
    </source>
</reference>
<feature type="transmembrane region" description="Helical" evidence="3">
    <location>
        <begin position="1435"/>
        <end position="1465"/>
    </location>
</feature>
<dbReference type="GO" id="GO:0005886">
    <property type="term" value="C:plasma membrane"/>
    <property type="evidence" value="ECO:0007669"/>
    <property type="project" value="TreeGrafter"/>
</dbReference>
<keyword evidence="3" id="KW-1133">Transmembrane helix</keyword>
<sequence length="1627" mass="192913">MDNKNSHDSKDHDKKKKVHFNEIKYKFKHSEDTPNHDSKNLFKNEAYLLKHNLKNLFKNEVKSAKYVSYETKDDNTEKGDYQIAICQNGKFAVTFDTANLRIKILQNRDYNPPKFGKSKRYESDGSSKIDITSRNETVADFKIKDDFTIKNFYKSDKSSFLNHNEKCKESSSNEDKKGEPSKWSFDISNMHKKDGKSFILVAISCINVDKDMKETKEKKHDNKLNKHEPEVENTEIGVITHGSDEKTTDKIEKGIAVYRVEVEEKESKSENLDDIKDSEDENKKVIADYCIEVEEKENKCPSNENLDDDTKDSEDQNKKGIAVYCVEVEEKENKCPSNENLDDDTKDQNKKGIAVTCYYSDEISGICKFIEVSSEDDLCTTELKQKQQQSSRHQSSHDSQLNRFIILNFRGIYDLKFNDQYDSFKLNEKFEKFEYPKSFRHELDNFYTHDFADARDSHDLYVDDDSYNSGGCIKRLLSCIYDKYFLVTQYKSNVRSLEVYNLAKMELETTVKKCEEKDEPIKQQLYSDKFSVSRLHLCYTQGINIIDLFYMENGLRITTKKFDEIKQIYLLEFIDSDEKLFIIGECLKGKIVSIIWDIYTTAECKPIELDNFPINKLKTLKAFLARTSGNILQIKDDGMIYPVLEKVKKVENKLEEWETEIIKKIGKKKISSNSTDVEKMICAEPWMLDKYNEIPHCLYHNKEGERTETLQLIVGRSTVQIWHQINSDDENIDKDDLPNKGEPFLEYIWTNRIPIDQEREETRLRIETFKNYESPVTSSGSHDTLNDKYDFYLKVYWYERKELEDNTNRKVSANITEEDKEIDEIEKGNKDIKVSTIKMKRKEKVIEKKDIIEKFHAIRHACRALEHLNKRFISNRLANNYIRIHKYEKIIGYIKHIIWKFAKYEPEIFKLLCVRYNLMKNLILSDCDHLIKFILFGDEKLDDCNKVFKGQKEVKTRYIPSNELWPGKKFLIDDDLYFNKGNDKLEDNEEIEPKNNMELAIYHCKGRELKDTIIIAYLLEYYSRHATDCAGWMCTGSKAIPLLFKYNYDDYARKLFFKECFANQDHFSVQDPNEIIPPEYLERRNHDIKFRAFRPMVRLKSNKIKWYDYIRIKIKSLKSYIIKNYENFDNDLGKSPLALRVVPLPNFTVNSIENDKKEYNWIKDILYLLWFIFLPRWYQIKRNDRTKLSPFSRMIHYENNDDIYDNPATEAVINFRWQKAKNFFILLFFRFLIFAICFVLVSRSYLKHGTTINRKFLLALIIIFYYLAIYQLITEVLQLKYRGFKKYFGDIFNLFDIISIVLSVTMMSIMLKSFQFSDGFENVKEINNWLIVGISFSIFFLWIELILFLRLLSSIVAFAHTMFVLLRDPTNIRTKDSTYSGNATNVITNETLIVKLKSDFDPKSNDNPFSTFLNAIVTTYFWIGDNWVQRDEFDFWAIDVFTLIASVILVVLLMNMLIAFMSGVYEKAATKGRQTLLRRRANHIADYEALYHIHFWSHEPEPKHIYYFGQSKAFEEWYARKGDQGAIYKDFEEKSTFTKQIFERRNYDDHSIWDYDIDIDNIESEIKKIKTKKNMLNNRIKKLSKKINDPENEKKIKIIQNNIYDKIRKVDNIKIKKMEWDGRFIYH</sequence>
<dbReference type="Proteomes" id="UP000234323">
    <property type="component" value="Unassembled WGS sequence"/>
</dbReference>
<dbReference type="GO" id="GO:0098703">
    <property type="term" value="P:calcium ion import across plasma membrane"/>
    <property type="evidence" value="ECO:0007669"/>
    <property type="project" value="TreeGrafter"/>
</dbReference>
<feature type="transmembrane region" description="Helical" evidence="3">
    <location>
        <begin position="1291"/>
        <end position="1309"/>
    </location>
</feature>
<proteinExistence type="predicted"/>
<evidence type="ECO:0000256" key="1">
    <source>
        <dbReference type="ARBA" id="ARBA00022737"/>
    </source>
</evidence>
<evidence type="ECO:0000313" key="5">
    <source>
        <dbReference type="Proteomes" id="UP000234323"/>
    </source>
</evidence>
<comment type="caution">
    <text evidence="4">The sequence shown here is derived from an EMBL/GenBank/DDBJ whole genome shotgun (WGS) entry which is preliminary data.</text>
</comment>
<feature type="coiled-coil region" evidence="2">
    <location>
        <begin position="1559"/>
        <end position="1593"/>
    </location>
</feature>
<gene>
    <name evidence="4" type="ORF">RhiirA4_460396</name>
</gene>
<evidence type="ECO:0008006" key="6">
    <source>
        <dbReference type="Google" id="ProtNLM"/>
    </source>
</evidence>
<dbReference type="VEuPathDB" id="FungiDB:FUN_016374"/>
<dbReference type="VEuPathDB" id="FungiDB:RhiirFUN_013126"/>
<organism evidence="4 5">
    <name type="scientific">Rhizophagus irregularis</name>
    <dbReference type="NCBI Taxonomy" id="588596"/>
    <lineage>
        <taxon>Eukaryota</taxon>
        <taxon>Fungi</taxon>
        <taxon>Fungi incertae sedis</taxon>
        <taxon>Mucoromycota</taxon>
        <taxon>Glomeromycotina</taxon>
        <taxon>Glomeromycetes</taxon>
        <taxon>Glomerales</taxon>
        <taxon>Glomeraceae</taxon>
        <taxon>Rhizophagus</taxon>
    </lineage>
</organism>
<keyword evidence="2" id="KW-0175">Coiled coil</keyword>
<protein>
    <recommendedName>
        <fullName evidence="6">Ion transport domain-containing protein</fullName>
    </recommendedName>
</protein>
<dbReference type="VEuPathDB" id="FungiDB:RhiirA1_458571"/>
<keyword evidence="3" id="KW-0472">Membrane</keyword>
<dbReference type="GO" id="GO:0005216">
    <property type="term" value="F:monoatomic ion channel activity"/>
    <property type="evidence" value="ECO:0007669"/>
    <property type="project" value="InterPro"/>
</dbReference>
<keyword evidence="1" id="KW-0677">Repeat</keyword>
<feature type="transmembrane region" description="Helical" evidence="3">
    <location>
        <begin position="1329"/>
        <end position="1352"/>
    </location>
</feature>
<dbReference type="PANTHER" id="PTHR10582:SF2">
    <property type="entry name" value="INACTIVE"/>
    <property type="match status" value="1"/>
</dbReference>
<keyword evidence="3" id="KW-0812">Transmembrane</keyword>
<keyword evidence="5" id="KW-1185">Reference proteome</keyword>
<feature type="transmembrane region" description="Helical" evidence="3">
    <location>
        <begin position="1257"/>
        <end position="1279"/>
    </location>
</feature>
<evidence type="ECO:0000256" key="3">
    <source>
        <dbReference type="SAM" id="Phobius"/>
    </source>
</evidence>